<dbReference type="AlphaFoldDB" id="A0AAD3R9P0"/>
<accession>A0AAD3R9P0</accession>
<keyword evidence="2" id="KW-1185">Reference proteome</keyword>
<dbReference type="EMBL" id="BRZM01000052">
    <property type="protein sequence ID" value="GLD62369.1"/>
    <property type="molecule type" value="Genomic_DNA"/>
</dbReference>
<evidence type="ECO:0000313" key="2">
    <source>
        <dbReference type="Proteomes" id="UP001279410"/>
    </source>
</evidence>
<comment type="caution">
    <text evidence="1">The sequence shown here is derived from an EMBL/GenBank/DDBJ whole genome shotgun (WGS) entry which is preliminary data.</text>
</comment>
<proteinExistence type="predicted"/>
<organism evidence="1 2">
    <name type="scientific">Lates japonicus</name>
    <name type="common">Japanese lates</name>
    <dbReference type="NCBI Taxonomy" id="270547"/>
    <lineage>
        <taxon>Eukaryota</taxon>
        <taxon>Metazoa</taxon>
        <taxon>Chordata</taxon>
        <taxon>Craniata</taxon>
        <taxon>Vertebrata</taxon>
        <taxon>Euteleostomi</taxon>
        <taxon>Actinopterygii</taxon>
        <taxon>Neopterygii</taxon>
        <taxon>Teleostei</taxon>
        <taxon>Neoteleostei</taxon>
        <taxon>Acanthomorphata</taxon>
        <taxon>Carangaria</taxon>
        <taxon>Carangaria incertae sedis</taxon>
        <taxon>Centropomidae</taxon>
        <taxon>Lates</taxon>
    </lineage>
</organism>
<name>A0AAD3R9P0_LATJO</name>
<reference evidence="1" key="1">
    <citation type="submission" date="2022-08" db="EMBL/GenBank/DDBJ databases">
        <title>Genome sequencing of akame (Lates japonicus).</title>
        <authorList>
            <person name="Hashiguchi Y."/>
            <person name="Takahashi H."/>
        </authorList>
    </citation>
    <scope>NUCLEOTIDE SEQUENCE</scope>
    <source>
        <strain evidence="1">Kochi</strain>
    </source>
</reference>
<sequence length="96" mass="10699">MEPKLYGPSEVKIVTSLDKEAFTHEPLQSQLSQVPTGVLNKVVRRAWATIQAPGMPRVVQDTEEAMTSFNPVGPSQSVSISSFSEAELRLRVFQRR</sequence>
<gene>
    <name evidence="1" type="ORF">AKAME5_001409700</name>
</gene>
<dbReference type="Proteomes" id="UP001279410">
    <property type="component" value="Unassembled WGS sequence"/>
</dbReference>
<protein>
    <submittedName>
        <fullName evidence="1">tRNA (Guanine(37)-N1)-methyltransferase</fullName>
    </submittedName>
</protein>
<evidence type="ECO:0000313" key="1">
    <source>
        <dbReference type="EMBL" id="GLD62369.1"/>
    </source>
</evidence>